<dbReference type="EMBL" id="JAPFQA010000004">
    <property type="protein sequence ID" value="MCZ8545065.1"/>
    <property type="molecule type" value="Genomic_DNA"/>
</dbReference>
<dbReference type="InterPro" id="IPR027417">
    <property type="entry name" value="P-loop_NTPase"/>
</dbReference>
<evidence type="ECO:0008006" key="3">
    <source>
        <dbReference type="Google" id="ProtNLM"/>
    </source>
</evidence>
<comment type="caution">
    <text evidence="1">The sequence shown here is derived from an EMBL/GenBank/DDBJ whole genome shotgun (WGS) entry which is preliminary data.</text>
</comment>
<accession>A0ABT4QUA3</accession>
<name>A0ABT4QUA3_9HYPH</name>
<sequence>MGTGPDFQGDFDITRFEPAGPVCKAFIESNGPFDFIRGPWGSGKTVSAVFKIAQKAGTLFPVCKDGKINVRCAAVRETYRELAKTALPTWLRFFPKYGPYTAKEKDAYSGGQDRPVNHILEWNVLRQWPQGWKETTVRLEMQFGAIGSENLESFFKGYEISYGWLNECDTMHEDVPGLLFGRTGRYPPRDTIMEWEGERLGYETDPDTGQKVIKIPRMVFGDFNPPDEVNWTYKREIEEPEKWPGYNFFAQPSGLAANAENRKRKTRADYEAEERGFGGPKAADSIRNVHGKYAPKKVGTIIYDTFDLAVHRSPELLEPIPGLPISLGFDGGGRPALALGQFLPDGRLRALREIVSQPDVVTGATRFATYCVELLLGDFKGYRIEGAYGDPSDFEGADRIQGELSFMMTVSQAIGVMIMPTETNDIHSRTEALRWYFGMHDANTPRSIWDPRCKTSIRGFVSQYHLTKQASKGKTNTLEIDKNEYSHSINAWEYLCYGRRGRAAVIKDAAQAGRPNNVVPIKSITVRSEFDVFQSR</sequence>
<gene>
    <name evidence="1" type="ORF">OOJ09_12800</name>
</gene>
<dbReference type="RefSeq" id="WP_269905559.1">
    <property type="nucleotide sequence ID" value="NZ_JAPFQA010000004.1"/>
</dbReference>
<proteinExistence type="predicted"/>
<keyword evidence="2" id="KW-1185">Reference proteome</keyword>
<dbReference type="Gene3D" id="3.40.50.300">
    <property type="entry name" value="P-loop containing nucleotide triphosphate hydrolases"/>
    <property type="match status" value="1"/>
</dbReference>
<evidence type="ECO:0000313" key="2">
    <source>
        <dbReference type="Proteomes" id="UP001152178"/>
    </source>
</evidence>
<dbReference type="Proteomes" id="UP001152178">
    <property type="component" value="Unassembled WGS sequence"/>
</dbReference>
<evidence type="ECO:0000313" key="1">
    <source>
        <dbReference type="EMBL" id="MCZ8545065.1"/>
    </source>
</evidence>
<reference evidence="1" key="1">
    <citation type="submission" date="2022-11" db="EMBL/GenBank/DDBJ databases">
        <authorList>
            <person name="Coimbra C."/>
        </authorList>
    </citation>
    <scope>NUCLEOTIDE SEQUENCE</scope>
    <source>
        <strain evidence="1">Jales19</strain>
    </source>
</reference>
<protein>
    <recommendedName>
        <fullName evidence="3">Terminase-like family protein</fullName>
    </recommendedName>
</protein>
<organism evidence="1 2">
    <name type="scientific">Mesorhizobium qingshengii</name>
    <dbReference type="NCBI Taxonomy" id="1165689"/>
    <lineage>
        <taxon>Bacteria</taxon>
        <taxon>Pseudomonadati</taxon>
        <taxon>Pseudomonadota</taxon>
        <taxon>Alphaproteobacteria</taxon>
        <taxon>Hyphomicrobiales</taxon>
        <taxon>Phyllobacteriaceae</taxon>
        <taxon>Mesorhizobium</taxon>
    </lineage>
</organism>